<organism evidence="1 2">
    <name type="scientific">Inquilinus ginsengisoli</name>
    <dbReference type="NCBI Taxonomy" id="363840"/>
    <lineage>
        <taxon>Bacteria</taxon>
        <taxon>Pseudomonadati</taxon>
        <taxon>Pseudomonadota</taxon>
        <taxon>Alphaproteobacteria</taxon>
        <taxon>Rhodospirillales</taxon>
        <taxon>Rhodospirillaceae</taxon>
        <taxon>Inquilinus</taxon>
    </lineage>
</organism>
<protein>
    <submittedName>
        <fullName evidence="1">Uncharacterized protein</fullName>
    </submittedName>
</protein>
<name>A0ABU1JJ72_9PROT</name>
<dbReference type="EMBL" id="JAVDPW010000001">
    <property type="protein sequence ID" value="MDR6287610.1"/>
    <property type="molecule type" value="Genomic_DNA"/>
</dbReference>
<keyword evidence="2" id="KW-1185">Reference proteome</keyword>
<proteinExistence type="predicted"/>
<evidence type="ECO:0000313" key="1">
    <source>
        <dbReference type="EMBL" id="MDR6287610.1"/>
    </source>
</evidence>
<reference evidence="1 2" key="1">
    <citation type="submission" date="2023-07" db="EMBL/GenBank/DDBJ databases">
        <title>Sorghum-associated microbial communities from plants grown in Nebraska, USA.</title>
        <authorList>
            <person name="Schachtman D."/>
        </authorList>
    </citation>
    <scope>NUCLEOTIDE SEQUENCE [LARGE SCALE GENOMIC DNA]</scope>
    <source>
        <strain evidence="1 2">584</strain>
    </source>
</reference>
<comment type="caution">
    <text evidence="1">The sequence shown here is derived from an EMBL/GenBank/DDBJ whole genome shotgun (WGS) entry which is preliminary data.</text>
</comment>
<dbReference type="Proteomes" id="UP001262410">
    <property type="component" value="Unassembled WGS sequence"/>
</dbReference>
<sequence length="123" mass="12845">MFTVPAGKYLLSLEVGQTEVGLPVEVGSGATVQPEVVLQAGVLVLKATAGSAPAEKGLSWKIVSAQADIQGNRKEFGYSFDAEASFTLPAGGYLVQVELDDRKAEQPVEVEAGKRGEVTIALP</sequence>
<accession>A0ABU1JJ72</accession>
<gene>
    <name evidence="1" type="ORF">E9232_000109</name>
</gene>
<evidence type="ECO:0000313" key="2">
    <source>
        <dbReference type="Proteomes" id="UP001262410"/>
    </source>
</evidence>
<dbReference type="RefSeq" id="WP_309791450.1">
    <property type="nucleotide sequence ID" value="NZ_JAVDPW010000001.1"/>
</dbReference>